<evidence type="ECO:0000256" key="5">
    <source>
        <dbReference type="ARBA" id="ARBA00004676"/>
    </source>
</evidence>
<gene>
    <name evidence="18" type="primary">hpt</name>
    <name evidence="18" type="ORF">FQB35_05875</name>
</gene>
<keyword evidence="10 16" id="KW-0479">Metal-binding</keyword>
<protein>
    <recommendedName>
        <fullName evidence="16">Hypoxanthine phosphoribosyltransferase</fullName>
        <ecNumber evidence="16">2.4.2.8</ecNumber>
    </recommendedName>
</protein>
<evidence type="ECO:0000256" key="6">
    <source>
        <dbReference type="ARBA" id="ARBA00008391"/>
    </source>
</evidence>
<dbReference type="InterPro" id="IPR005904">
    <property type="entry name" value="Hxn_phspho_trans"/>
</dbReference>
<dbReference type="GO" id="GO:0000166">
    <property type="term" value="F:nucleotide binding"/>
    <property type="evidence" value="ECO:0007669"/>
    <property type="project" value="UniProtKB-KW"/>
</dbReference>
<evidence type="ECO:0000256" key="1">
    <source>
        <dbReference type="ARBA" id="ARBA00001946"/>
    </source>
</evidence>
<dbReference type="FunFam" id="3.40.50.2020:FF:000006">
    <property type="entry name" value="Hypoxanthine phosphoribosyltransferase"/>
    <property type="match status" value="1"/>
</dbReference>
<dbReference type="GO" id="GO:0005829">
    <property type="term" value="C:cytosol"/>
    <property type="evidence" value="ECO:0007669"/>
    <property type="project" value="TreeGrafter"/>
</dbReference>
<dbReference type="InterPro" id="IPR050408">
    <property type="entry name" value="HGPRT"/>
</dbReference>
<keyword evidence="12 16" id="KW-0547">Nucleotide-binding</keyword>
<accession>A0A5C0SBE3</accession>
<evidence type="ECO:0000256" key="10">
    <source>
        <dbReference type="ARBA" id="ARBA00022723"/>
    </source>
</evidence>
<dbReference type="GO" id="GO:0046100">
    <property type="term" value="P:hypoxanthine metabolic process"/>
    <property type="evidence" value="ECO:0007669"/>
    <property type="project" value="TreeGrafter"/>
</dbReference>
<dbReference type="GO" id="GO:0004422">
    <property type="term" value="F:hypoxanthine phosphoribosyltransferase activity"/>
    <property type="evidence" value="ECO:0007669"/>
    <property type="project" value="InterPro"/>
</dbReference>
<feature type="domain" description="Phosphoribosyltransferase" evidence="17">
    <location>
        <begin position="11"/>
        <end position="159"/>
    </location>
</feature>
<keyword evidence="8 16" id="KW-0328">Glycosyltransferase</keyword>
<dbReference type="InterPro" id="IPR000836">
    <property type="entry name" value="PRTase_dom"/>
</dbReference>
<evidence type="ECO:0000256" key="11">
    <source>
        <dbReference type="ARBA" id="ARBA00022726"/>
    </source>
</evidence>
<name>A0A5C0SBE3_CRATE</name>
<comment type="function">
    <text evidence="2">Purine salvage pathway enzyme that catalyzes the transfer of the ribosyl-5-phosphate group from 5-phospho-alpha-D-ribose 1-diphosphate (PRPP) to the N9 position of the 6-oxopurines hypoxanthine and guanine to form the corresponding ribonucleotides IMP (inosine 5'-monophosphate) and GMP (guanosine 5'-monophosphate), with the release of PPi.</text>
</comment>
<dbReference type="PANTHER" id="PTHR43340">
    <property type="entry name" value="HYPOXANTHINE-GUANINE PHOSPHORIBOSYLTRANSFERASE"/>
    <property type="match status" value="1"/>
</dbReference>
<comment type="catalytic activity">
    <reaction evidence="14">
        <text>GMP + diphosphate = guanine + 5-phospho-alpha-D-ribose 1-diphosphate</text>
        <dbReference type="Rhea" id="RHEA:25424"/>
        <dbReference type="ChEBI" id="CHEBI:16235"/>
        <dbReference type="ChEBI" id="CHEBI:33019"/>
        <dbReference type="ChEBI" id="CHEBI:58017"/>
        <dbReference type="ChEBI" id="CHEBI:58115"/>
        <dbReference type="EC" id="2.4.2.8"/>
    </reaction>
    <physiologicalReaction direction="right-to-left" evidence="14">
        <dbReference type="Rhea" id="RHEA:25426"/>
    </physiologicalReaction>
</comment>
<dbReference type="GO" id="GO:0000287">
    <property type="term" value="F:magnesium ion binding"/>
    <property type="evidence" value="ECO:0007669"/>
    <property type="project" value="TreeGrafter"/>
</dbReference>
<dbReference type="GO" id="GO:0006166">
    <property type="term" value="P:purine ribonucleoside salvage"/>
    <property type="evidence" value="ECO:0007669"/>
    <property type="project" value="UniProtKB-KW"/>
</dbReference>
<evidence type="ECO:0000259" key="17">
    <source>
        <dbReference type="Pfam" id="PF00156"/>
    </source>
</evidence>
<evidence type="ECO:0000256" key="12">
    <source>
        <dbReference type="ARBA" id="ARBA00022741"/>
    </source>
</evidence>
<dbReference type="CDD" id="cd06223">
    <property type="entry name" value="PRTases_typeI"/>
    <property type="match status" value="1"/>
</dbReference>
<keyword evidence="9 16" id="KW-0808">Transferase</keyword>
<sequence length="179" mass="20480">MKLDVAQILFSEQEIEEKVAELGKQITKDYEGKDLILIGVLKGANIFMSDLMRKIDIPVTIDFMAVSSYGLSTESSGVVKILKDLDQSIEDKHVIIIEDIIDTGLTLHYLCENLLSRKPKSLKICTLLDKPERRKVDINIDYKGFDIPDEFIIGYGIDYAEKYRNLPYVATLKREVYEK</sequence>
<dbReference type="PANTHER" id="PTHR43340:SF1">
    <property type="entry name" value="HYPOXANTHINE PHOSPHORIBOSYLTRANSFERASE"/>
    <property type="match status" value="1"/>
</dbReference>
<dbReference type="NCBIfam" id="TIGR01203">
    <property type="entry name" value="HGPRTase"/>
    <property type="match status" value="1"/>
</dbReference>
<keyword evidence="7 16" id="KW-0963">Cytoplasm</keyword>
<dbReference type="UniPathway" id="UPA00591">
    <property type="reaction ID" value="UER00648"/>
</dbReference>
<evidence type="ECO:0000313" key="19">
    <source>
        <dbReference type="Proteomes" id="UP000324646"/>
    </source>
</evidence>
<evidence type="ECO:0000256" key="13">
    <source>
        <dbReference type="ARBA" id="ARBA00022842"/>
    </source>
</evidence>
<dbReference type="RefSeq" id="WP_148809090.1">
    <property type="nucleotide sequence ID" value="NZ_CP042243.1"/>
</dbReference>
<dbReference type="OrthoDB" id="9802824at2"/>
<dbReference type="GO" id="GO:0032264">
    <property type="term" value="P:IMP salvage"/>
    <property type="evidence" value="ECO:0007669"/>
    <property type="project" value="UniProtKB-UniPathway"/>
</dbReference>
<dbReference type="Gene3D" id="3.40.50.2020">
    <property type="match status" value="1"/>
</dbReference>
<proteinExistence type="inferred from homology"/>
<evidence type="ECO:0000256" key="9">
    <source>
        <dbReference type="ARBA" id="ARBA00022679"/>
    </source>
</evidence>
<evidence type="ECO:0000256" key="2">
    <source>
        <dbReference type="ARBA" id="ARBA00002049"/>
    </source>
</evidence>
<dbReference type="KEGG" id="crs:FQB35_05875"/>
<dbReference type="EC" id="2.4.2.8" evidence="16"/>
<dbReference type="InterPro" id="IPR029057">
    <property type="entry name" value="PRTase-like"/>
</dbReference>
<dbReference type="SUPFAM" id="SSF53271">
    <property type="entry name" value="PRTase-like"/>
    <property type="match status" value="1"/>
</dbReference>
<evidence type="ECO:0000256" key="3">
    <source>
        <dbReference type="ARBA" id="ARBA00004496"/>
    </source>
</evidence>
<comment type="cofactor">
    <cofactor evidence="1 16">
        <name>Mg(2+)</name>
        <dbReference type="ChEBI" id="CHEBI:18420"/>
    </cofactor>
</comment>
<dbReference type="Pfam" id="PF00156">
    <property type="entry name" value="Pribosyltran"/>
    <property type="match status" value="1"/>
</dbReference>
<evidence type="ECO:0000313" key="18">
    <source>
        <dbReference type="EMBL" id="QEK11935.1"/>
    </source>
</evidence>
<reference evidence="18 19" key="1">
    <citation type="submission" date="2019-07" db="EMBL/GenBank/DDBJ databases">
        <title>Complete genome of Crassaminicella thermophila SY095.</title>
        <authorList>
            <person name="Li X."/>
        </authorList>
    </citation>
    <scope>NUCLEOTIDE SEQUENCE [LARGE SCALE GENOMIC DNA]</scope>
    <source>
        <strain evidence="18 19">SY095</strain>
    </source>
</reference>
<evidence type="ECO:0000256" key="15">
    <source>
        <dbReference type="ARBA" id="ARBA00049402"/>
    </source>
</evidence>
<dbReference type="Proteomes" id="UP000324646">
    <property type="component" value="Chromosome"/>
</dbReference>
<dbReference type="GO" id="GO:0006178">
    <property type="term" value="P:guanine salvage"/>
    <property type="evidence" value="ECO:0007669"/>
    <property type="project" value="TreeGrafter"/>
</dbReference>
<comment type="subcellular location">
    <subcellularLocation>
        <location evidence="3 16">Cytoplasm</location>
    </subcellularLocation>
</comment>
<dbReference type="EMBL" id="CP042243">
    <property type="protein sequence ID" value="QEK11935.1"/>
    <property type="molecule type" value="Genomic_DNA"/>
</dbReference>
<evidence type="ECO:0000256" key="14">
    <source>
        <dbReference type="ARBA" id="ARBA00048811"/>
    </source>
</evidence>
<evidence type="ECO:0000256" key="16">
    <source>
        <dbReference type="RuleBase" id="RU364099"/>
    </source>
</evidence>
<evidence type="ECO:0000256" key="4">
    <source>
        <dbReference type="ARBA" id="ARBA00004669"/>
    </source>
</evidence>
<evidence type="ECO:0000256" key="8">
    <source>
        <dbReference type="ARBA" id="ARBA00022676"/>
    </source>
</evidence>
<comment type="similarity">
    <text evidence="6 16">Belongs to the purine/pyrimidine phosphoribosyltransferase family.</text>
</comment>
<evidence type="ECO:0000256" key="7">
    <source>
        <dbReference type="ARBA" id="ARBA00022490"/>
    </source>
</evidence>
<dbReference type="AlphaFoldDB" id="A0A5C0SBE3"/>
<comment type="pathway">
    <text evidence="4 16">Purine metabolism; IMP biosynthesis via salvage pathway; IMP from hypoxanthine: step 1/1.</text>
</comment>
<comment type="pathway">
    <text evidence="5">Purine metabolism; GMP biosynthesis via salvage pathway; GMP from guanine: step 1/1.</text>
</comment>
<organism evidence="18 19">
    <name type="scientific">Crassaminicella thermophila</name>
    <dbReference type="NCBI Taxonomy" id="2599308"/>
    <lineage>
        <taxon>Bacteria</taxon>
        <taxon>Bacillati</taxon>
        <taxon>Bacillota</taxon>
        <taxon>Clostridia</taxon>
        <taxon>Eubacteriales</taxon>
        <taxon>Clostridiaceae</taxon>
        <taxon>Crassaminicella</taxon>
    </lineage>
</organism>
<dbReference type="GO" id="GO:0032263">
    <property type="term" value="P:GMP salvage"/>
    <property type="evidence" value="ECO:0007669"/>
    <property type="project" value="TreeGrafter"/>
</dbReference>
<comment type="catalytic activity">
    <reaction evidence="15">
        <text>IMP + diphosphate = hypoxanthine + 5-phospho-alpha-D-ribose 1-diphosphate</text>
        <dbReference type="Rhea" id="RHEA:17973"/>
        <dbReference type="ChEBI" id="CHEBI:17368"/>
        <dbReference type="ChEBI" id="CHEBI:33019"/>
        <dbReference type="ChEBI" id="CHEBI:58017"/>
        <dbReference type="ChEBI" id="CHEBI:58053"/>
        <dbReference type="EC" id="2.4.2.8"/>
    </reaction>
    <physiologicalReaction direction="right-to-left" evidence="15">
        <dbReference type="Rhea" id="RHEA:17975"/>
    </physiologicalReaction>
</comment>
<keyword evidence="19" id="KW-1185">Reference proteome</keyword>
<keyword evidence="13 16" id="KW-0460">Magnesium</keyword>
<keyword evidence="11 16" id="KW-0660">Purine salvage</keyword>
<dbReference type="GO" id="GO:0052657">
    <property type="term" value="F:guanine phosphoribosyltransferase activity"/>
    <property type="evidence" value="ECO:0007669"/>
    <property type="project" value="UniProtKB-ARBA"/>
</dbReference>